<geneLocation type="plasmid" evidence="2">
    <name>pRS241d</name>
</geneLocation>
<sequence>MCDLMENPEAAEGDTALPALIAAQNDRFRATWGADFTVPGRIVLTPGVVALGYDVLVQIMVAIQSFADFTEANDPSGQHDFGAFFVIYGGEKVKLYWKIDLYDPAYAFATDDAADVTKTRRLLTVLLPSEY</sequence>
<accession>Q3IV20</accession>
<name>Q3IV20_CERS4</name>
<evidence type="ECO:0000313" key="2">
    <source>
        <dbReference type="Proteomes" id="UP000002703"/>
    </source>
</evidence>
<dbReference type="PATRIC" id="fig|272943.9.peg.207"/>
<dbReference type="GeneID" id="3711993"/>
<dbReference type="EMBL" id="CP000147">
    <property type="protein sequence ID" value="ABA81614.1"/>
    <property type="molecule type" value="Genomic_DNA"/>
</dbReference>
<dbReference type="InterPro" id="IPR022243">
    <property type="entry name" value="DUF3768"/>
</dbReference>
<proteinExistence type="predicted"/>
<dbReference type="OrthoDB" id="1495368at2"/>
<dbReference type="KEGG" id="rsp:RSP_4149"/>
<gene>
    <name evidence="1" type="ORF">RSP_4149</name>
</gene>
<dbReference type="Proteomes" id="UP000002703">
    <property type="component" value="Plasmid D"/>
</dbReference>
<organism evidence="1 2">
    <name type="scientific">Cereibacter sphaeroides (strain ATCC 17023 / DSM 158 / JCM 6121 / CCUG 31486 / LMG 2827 / NBRC 12203 / NCIMB 8253 / ATH 2.4.1.)</name>
    <name type="common">Rhodobacter sphaeroides</name>
    <dbReference type="NCBI Taxonomy" id="272943"/>
    <lineage>
        <taxon>Bacteria</taxon>
        <taxon>Pseudomonadati</taxon>
        <taxon>Pseudomonadota</taxon>
        <taxon>Alphaproteobacteria</taxon>
        <taxon>Rhodobacterales</taxon>
        <taxon>Paracoccaceae</taxon>
        <taxon>Cereibacter</taxon>
    </lineage>
</organism>
<dbReference type="RefSeq" id="WP_011331421.1">
    <property type="nucleotide sequence ID" value="NC_007490.2"/>
</dbReference>
<protein>
    <recommendedName>
        <fullName evidence="3">DUF3768 domain-containing protein</fullName>
    </recommendedName>
</protein>
<evidence type="ECO:0000313" key="1">
    <source>
        <dbReference type="EMBL" id="ABA81614.1"/>
    </source>
</evidence>
<keyword evidence="2" id="KW-1185">Reference proteome</keyword>
<dbReference type="AlphaFoldDB" id="Q3IV20"/>
<evidence type="ECO:0008006" key="3">
    <source>
        <dbReference type="Google" id="ProtNLM"/>
    </source>
</evidence>
<reference evidence="2" key="1">
    <citation type="submission" date="2005-09" db="EMBL/GenBank/DDBJ databases">
        <title>Complete sequence of plasmid D of Rhodobacter sphaeroides 2.4.1.</title>
        <authorList>
            <person name="Copeland A."/>
            <person name="Lucas S."/>
            <person name="Lapidus A."/>
            <person name="Barry K."/>
            <person name="Detter J.C."/>
            <person name="Glavina T."/>
            <person name="Hammon N."/>
            <person name="Israni S."/>
            <person name="Pitluck S."/>
            <person name="Richardson P."/>
            <person name="Mackenzie C."/>
            <person name="Choudhary M."/>
            <person name="Larimer F."/>
            <person name="Hauser L.J."/>
            <person name="Land M."/>
            <person name="Donohue T.J."/>
            <person name="Kaplan S."/>
        </authorList>
    </citation>
    <scope>NUCLEOTIDE SEQUENCE [LARGE SCALE GENOMIC DNA]</scope>
    <source>
        <strain evidence="2">ATCC 17023 / DSM 158 / JCM 6121 / CCUG 31486 / LMG 2827 / NBRC 12203 / NCIMB 8253 / ATH 2.4.1.</strain>
        <plasmid evidence="2">pRS241d</plasmid>
    </source>
</reference>
<dbReference type="Pfam" id="PF12599">
    <property type="entry name" value="DUF3768"/>
    <property type="match status" value="1"/>
</dbReference>
<dbReference type="EnsemblBacteria" id="ABA81614">
    <property type="protein sequence ID" value="ABA81614"/>
    <property type="gene ID" value="RSP_4149"/>
</dbReference>
<keyword evidence="1" id="KW-0614">Plasmid</keyword>